<protein>
    <submittedName>
        <fullName evidence="1">Retrovirus-related Pol polyprotein from transposon TNT 1-94</fullName>
    </submittedName>
</protein>
<dbReference type="EMBL" id="KQ483481">
    <property type="protein sequence ID" value="KYP49223.1"/>
    <property type="molecule type" value="Genomic_DNA"/>
</dbReference>
<organism evidence="1 2">
    <name type="scientific">Cajanus cajan</name>
    <name type="common">Pigeon pea</name>
    <name type="synonym">Cajanus indicus</name>
    <dbReference type="NCBI Taxonomy" id="3821"/>
    <lineage>
        <taxon>Eukaryota</taxon>
        <taxon>Viridiplantae</taxon>
        <taxon>Streptophyta</taxon>
        <taxon>Embryophyta</taxon>
        <taxon>Tracheophyta</taxon>
        <taxon>Spermatophyta</taxon>
        <taxon>Magnoliopsida</taxon>
        <taxon>eudicotyledons</taxon>
        <taxon>Gunneridae</taxon>
        <taxon>Pentapetalae</taxon>
        <taxon>rosids</taxon>
        <taxon>fabids</taxon>
        <taxon>Fabales</taxon>
        <taxon>Fabaceae</taxon>
        <taxon>Papilionoideae</taxon>
        <taxon>50 kb inversion clade</taxon>
        <taxon>NPAAA clade</taxon>
        <taxon>indigoferoid/millettioid clade</taxon>
        <taxon>Phaseoleae</taxon>
        <taxon>Cajanus</taxon>
    </lineage>
</organism>
<accession>A0A151S343</accession>
<keyword evidence="2" id="KW-1185">Reference proteome</keyword>
<proteinExistence type="predicted"/>
<gene>
    <name evidence="1" type="ORF">KK1_029062</name>
</gene>
<dbReference type="AlphaFoldDB" id="A0A151S343"/>
<sequence length="57" mass="6585">MNMTILEHVRRMLLGVSLPKSFWGEVANIVMYLINRCSSLTLNFKTPIKKWSCKLAT</sequence>
<reference evidence="1" key="1">
    <citation type="journal article" date="2012" name="Nat. Biotechnol.">
        <title>Draft genome sequence of pigeonpea (Cajanus cajan), an orphan legume crop of resource-poor farmers.</title>
        <authorList>
            <person name="Varshney R.K."/>
            <person name="Chen W."/>
            <person name="Li Y."/>
            <person name="Bharti A.K."/>
            <person name="Saxena R.K."/>
            <person name="Schlueter J.A."/>
            <person name="Donoghue M.T."/>
            <person name="Azam S."/>
            <person name="Fan G."/>
            <person name="Whaley A.M."/>
            <person name="Farmer A.D."/>
            <person name="Sheridan J."/>
            <person name="Iwata A."/>
            <person name="Tuteja R."/>
            <person name="Penmetsa R.V."/>
            <person name="Wu W."/>
            <person name="Upadhyaya H.D."/>
            <person name="Yang S.P."/>
            <person name="Shah T."/>
            <person name="Saxena K.B."/>
            <person name="Michael T."/>
            <person name="McCombie W.R."/>
            <person name="Yang B."/>
            <person name="Zhang G."/>
            <person name="Yang H."/>
            <person name="Wang J."/>
            <person name="Spillane C."/>
            <person name="Cook D.R."/>
            <person name="May G.D."/>
            <person name="Xu X."/>
            <person name="Jackson S.A."/>
        </authorList>
    </citation>
    <scope>NUCLEOTIDE SEQUENCE [LARGE SCALE GENOMIC DNA]</scope>
</reference>
<dbReference type="Proteomes" id="UP000075243">
    <property type="component" value="Unassembled WGS sequence"/>
</dbReference>
<evidence type="ECO:0000313" key="2">
    <source>
        <dbReference type="Proteomes" id="UP000075243"/>
    </source>
</evidence>
<name>A0A151S343_CAJCA</name>
<evidence type="ECO:0000313" key="1">
    <source>
        <dbReference type="EMBL" id="KYP49223.1"/>
    </source>
</evidence>
<dbReference type="Gramene" id="C.cajan_28396.t">
    <property type="protein sequence ID" value="C.cajan_28396.t.cds1"/>
    <property type="gene ID" value="C.cajan_28396"/>
</dbReference>